<feature type="transmembrane region" description="Helical" evidence="1">
    <location>
        <begin position="6"/>
        <end position="26"/>
    </location>
</feature>
<accession>M6FX75</accession>
<dbReference type="EMBL" id="AFJM02000005">
    <property type="protein sequence ID" value="EMM74684.1"/>
    <property type="molecule type" value="Genomic_DNA"/>
</dbReference>
<dbReference type="AlphaFoldDB" id="M6FX75"/>
<keyword evidence="1" id="KW-1133">Transmembrane helix</keyword>
<keyword evidence="1" id="KW-0472">Membrane</keyword>
<organism evidence="2 3">
    <name type="scientific">Leptospira weilii str. 2006001855</name>
    <dbReference type="NCBI Taxonomy" id="996804"/>
    <lineage>
        <taxon>Bacteria</taxon>
        <taxon>Pseudomonadati</taxon>
        <taxon>Spirochaetota</taxon>
        <taxon>Spirochaetia</taxon>
        <taxon>Leptospirales</taxon>
        <taxon>Leptospiraceae</taxon>
        <taxon>Leptospira</taxon>
    </lineage>
</organism>
<name>M6FX75_9LEPT</name>
<sequence length="53" mass="6000">MSANPLLGAEFWTLCYVGIVIALRLLGKDESFDFRFSVLKNWSFGISCQNLLD</sequence>
<gene>
    <name evidence="2" type="ORF">LEP1GSC038_4367</name>
</gene>
<comment type="caution">
    <text evidence="2">The sequence shown here is derived from an EMBL/GenBank/DDBJ whole genome shotgun (WGS) entry which is preliminary data.</text>
</comment>
<evidence type="ECO:0000313" key="2">
    <source>
        <dbReference type="EMBL" id="EMM74684.1"/>
    </source>
</evidence>
<keyword evidence="1" id="KW-0812">Transmembrane</keyword>
<proteinExistence type="predicted"/>
<dbReference type="Proteomes" id="UP000012101">
    <property type="component" value="Unassembled WGS sequence"/>
</dbReference>
<evidence type="ECO:0000313" key="3">
    <source>
        <dbReference type="Proteomes" id="UP000012101"/>
    </source>
</evidence>
<protein>
    <submittedName>
        <fullName evidence="2">Uncharacterized protein</fullName>
    </submittedName>
</protein>
<reference evidence="2 3" key="1">
    <citation type="submission" date="2013-01" db="EMBL/GenBank/DDBJ databases">
        <authorList>
            <person name="Harkins D.M."/>
            <person name="Durkin A.S."/>
            <person name="Brinkac L.M."/>
            <person name="Haft D.H."/>
            <person name="Selengut J.D."/>
            <person name="Sanka R."/>
            <person name="DePew J."/>
            <person name="Purushe J."/>
            <person name="Hospenthal D.R."/>
            <person name="Murray C.K."/>
            <person name="Pimentel G."/>
            <person name="Wasfy M."/>
            <person name="Vinetz J.M."/>
            <person name="Sutton G.G."/>
            <person name="Nierman W.C."/>
            <person name="Fouts D.E."/>
        </authorList>
    </citation>
    <scope>NUCLEOTIDE SEQUENCE [LARGE SCALE GENOMIC DNA]</scope>
    <source>
        <strain evidence="2 3">2006001855</strain>
    </source>
</reference>
<evidence type="ECO:0000256" key="1">
    <source>
        <dbReference type="SAM" id="Phobius"/>
    </source>
</evidence>